<evidence type="ECO:0000256" key="6">
    <source>
        <dbReference type="ARBA" id="ARBA00022840"/>
    </source>
</evidence>
<dbReference type="InterPro" id="IPR003846">
    <property type="entry name" value="SelO"/>
</dbReference>
<protein>
    <recommendedName>
        <fullName evidence="8">Protein nucleotidyltransferase YdiU</fullName>
        <ecNumber evidence="8">2.7.7.-</ecNumber>
    </recommendedName>
    <alternativeName>
        <fullName evidence="8">Protein adenylyltransferase YdiU</fullName>
        <ecNumber evidence="8">2.7.7.108</ecNumber>
    </alternativeName>
    <alternativeName>
        <fullName evidence="8">Protein uridylyltransferase YdiU</fullName>
        <ecNumber evidence="8">2.7.7.-</ecNumber>
    </alternativeName>
</protein>
<comment type="cofactor">
    <cofactor evidence="8">
        <name>Mg(2+)</name>
        <dbReference type="ChEBI" id="CHEBI:18420"/>
    </cofactor>
    <cofactor evidence="8">
        <name>Mn(2+)</name>
        <dbReference type="ChEBI" id="CHEBI:29035"/>
    </cofactor>
</comment>
<feature type="binding site" evidence="8">
    <location>
        <position position="108"/>
    </location>
    <ligand>
        <name>ATP</name>
        <dbReference type="ChEBI" id="CHEBI:30616"/>
    </ligand>
</feature>
<comment type="catalytic activity">
    <reaction evidence="8">
        <text>L-tyrosyl-[protein] + ATP = O-(5'-adenylyl)-L-tyrosyl-[protein] + diphosphate</text>
        <dbReference type="Rhea" id="RHEA:54288"/>
        <dbReference type="Rhea" id="RHEA-COMP:10136"/>
        <dbReference type="Rhea" id="RHEA-COMP:13846"/>
        <dbReference type="ChEBI" id="CHEBI:30616"/>
        <dbReference type="ChEBI" id="CHEBI:33019"/>
        <dbReference type="ChEBI" id="CHEBI:46858"/>
        <dbReference type="ChEBI" id="CHEBI:83624"/>
        <dbReference type="EC" id="2.7.7.108"/>
    </reaction>
</comment>
<evidence type="ECO:0000313" key="10">
    <source>
        <dbReference type="Proteomes" id="UP001501581"/>
    </source>
</evidence>
<dbReference type="Pfam" id="PF02696">
    <property type="entry name" value="SelO"/>
    <property type="match status" value="1"/>
</dbReference>
<proteinExistence type="inferred from homology"/>
<feature type="binding site" evidence="8">
    <location>
        <position position="120"/>
    </location>
    <ligand>
        <name>ATP</name>
        <dbReference type="ChEBI" id="CHEBI:30616"/>
    </ligand>
</feature>
<evidence type="ECO:0000313" key="9">
    <source>
        <dbReference type="EMBL" id="GAA1093959.1"/>
    </source>
</evidence>
<keyword evidence="4 8" id="KW-0479">Metal-binding</keyword>
<keyword evidence="7 8" id="KW-0460">Magnesium</keyword>
<comment type="catalytic activity">
    <reaction evidence="8">
        <text>L-seryl-[protein] + ATP = 3-O-(5'-adenylyl)-L-seryl-[protein] + diphosphate</text>
        <dbReference type="Rhea" id="RHEA:58120"/>
        <dbReference type="Rhea" id="RHEA-COMP:9863"/>
        <dbReference type="Rhea" id="RHEA-COMP:15073"/>
        <dbReference type="ChEBI" id="CHEBI:29999"/>
        <dbReference type="ChEBI" id="CHEBI:30616"/>
        <dbReference type="ChEBI" id="CHEBI:33019"/>
        <dbReference type="ChEBI" id="CHEBI:142516"/>
        <dbReference type="EC" id="2.7.7.108"/>
    </reaction>
</comment>
<reference evidence="9 10" key="1">
    <citation type="journal article" date="2019" name="Int. J. Syst. Evol. Microbiol.">
        <title>The Global Catalogue of Microorganisms (GCM) 10K type strain sequencing project: providing services to taxonomists for standard genome sequencing and annotation.</title>
        <authorList>
            <consortium name="The Broad Institute Genomics Platform"/>
            <consortium name="The Broad Institute Genome Sequencing Center for Infectious Disease"/>
            <person name="Wu L."/>
            <person name="Ma J."/>
        </authorList>
    </citation>
    <scope>NUCLEOTIDE SEQUENCE [LARGE SCALE GENOMIC DNA]</scope>
    <source>
        <strain evidence="9 10">JCM 13008</strain>
    </source>
</reference>
<keyword evidence="3 8" id="KW-0548">Nucleotidyltransferase</keyword>
<dbReference type="NCBIfam" id="NF000658">
    <property type="entry name" value="PRK00029.1"/>
    <property type="match status" value="1"/>
</dbReference>
<feature type="active site" description="Proton acceptor" evidence="8">
    <location>
        <position position="247"/>
    </location>
</feature>
<dbReference type="HAMAP" id="MF_00692">
    <property type="entry name" value="SelO"/>
    <property type="match status" value="1"/>
</dbReference>
<evidence type="ECO:0000256" key="1">
    <source>
        <dbReference type="ARBA" id="ARBA00009747"/>
    </source>
</evidence>
<dbReference type="EC" id="2.7.7.-" evidence="8"/>
<keyword evidence="2 8" id="KW-0808">Transferase</keyword>
<keyword evidence="6 8" id="KW-0067">ATP-binding</keyword>
<comment type="catalytic activity">
    <reaction evidence="8">
        <text>L-tyrosyl-[protein] + UTP = O-(5'-uridylyl)-L-tyrosyl-[protein] + diphosphate</text>
        <dbReference type="Rhea" id="RHEA:83887"/>
        <dbReference type="Rhea" id="RHEA-COMP:10136"/>
        <dbReference type="Rhea" id="RHEA-COMP:20238"/>
        <dbReference type="ChEBI" id="CHEBI:33019"/>
        <dbReference type="ChEBI" id="CHEBI:46398"/>
        <dbReference type="ChEBI" id="CHEBI:46858"/>
        <dbReference type="ChEBI" id="CHEBI:90602"/>
    </reaction>
</comment>
<sequence length="481" mass="50839">MQPHLSHLFADDLGAMALPWTAEEPTAPRLLVLNTSLAADLGLHAEWLAGPDGVALLTGQRLPDGAAPVAQAYSGHQFGGFSPRLGDGRALLLGELSTPLGLRDLHLKGSGRTPFSRGGDGRAVVGPMLRELLIGEAMHAQGIATTRALAVVATGTVVQREQPMPGAVLARIAASHLRVGSFQFARATGDGDLLRALADHALERHYPALAESAQPYLALYRQVIAAQAGLIAAWMGAGFIHGVMNTDNMTISGESIDYGPCAYLEGYRPDAVFSSIDDAGRYAYGNQPAVGQWNLARFGEALLPLLADDETAAIEAATDALAGFSTHYRNAWVGVMRAKLGLDATAPTDVVAALAEEHLALLASAGADWTQSWRSLAAAARGDAEPWRGRLLDLAQADSWLERWRAASPDPELIEATNPLYVPRNHLADAALRAAEAGDLAPFERLLAAVREPFTERPGLADLSEPGSAEFAAGFRTFCGT</sequence>
<accession>A0ABN1TML3</accession>
<feature type="binding site" evidence="8">
    <location>
        <position position="88"/>
    </location>
    <ligand>
        <name>ATP</name>
        <dbReference type="ChEBI" id="CHEBI:30616"/>
    </ligand>
</feature>
<organism evidence="9 10">
    <name type="scientific">Nocardioides dubius</name>
    <dbReference type="NCBI Taxonomy" id="317019"/>
    <lineage>
        <taxon>Bacteria</taxon>
        <taxon>Bacillati</taxon>
        <taxon>Actinomycetota</taxon>
        <taxon>Actinomycetes</taxon>
        <taxon>Propionibacteriales</taxon>
        <taxon>Nocardioidaceae</taxon>
        <taxon>Nocardioides</taxon>
    </lineage>
</organism>
<feature type="binding site" evidence="8">
    <location>
        <position position="121"/>
    </location>
    <ligand>
        <name>ATP</name>
        <dbReference type="ChEBI" id="CHEBI:30616"/>
    </ligand>
</feature>
<feature type="binding site" evidence="8">
    <location>
        <position position="257"/>
    </location>
    <ligand>
        <name>Mg(2+)</name>
        <dbReference type="ChEBI" id="CHEBI:18420"/>
    </ligand>
</feature>
<feature type="binding site" evidence="8">
    <location>
        <position position="86"/>
    </location>
    <ligand>
        <name>ATP</name>
        <dbReference type="ChEBI" id="CHEBI:30616"/>
    </ligand>
</feature>
<name>A0ABN1TML3_9ACTN</name>
<comment type="caution">
    <text evidence="9">The sequence shown here is derived from an EMBL/GenBank/DDBJ whole genome shotgun (WGS) entry which is preliminary data.</text>
</comment>
<keyword evidence="10" id="KW-1185">Reference proteome</keyword>
<comment type="similarity">
    <text evidence="1 8">Belongs to the SELO family.</text>
</comment>
<feature type="binding site" evidence="8">
    <location>
        <position position="248"/>
    </location>
    <ligand>
        <name>Mg(2+)</name>
        <dbReference type="ChEBI" id="CHEBI:18420"/>
    </ligand>
</feature>
<comment type="catalytic activity">
    <reaction evidence="8">
        <text>L-histidyl-[protein] + UTP = N(tele)-(5'-uridylyl)-L-histidyl-[protein] + diphosphate</text>
        <dbReference type="Rhea" id="RHEA:83891"/>
        <dbReference type="Rhea" id="RHEA-COMP:9745"/>
        <dbReference type="Rhea" id="RHEA-COMP:20239"/>
        <dbReference type="ChEBI" id="CHEBI:29979"/>
        <dbReference type="ChEBI" id="CHEBI:33019"/>
        <dbReference type="ChEBI" id="CHEBI:46398"/>
        <dbReference type="ChEBI" id="CHEBI:233474"/>
    </reaction>
</comment>
<evidence type="ECO:0000256" key="7">
    <source>
        <dbReference type="ARBA" id="ARBA00022842"/>
    </source>
</evidence>
<feature type="binding site" evidence="8">
    <location>
        <position position="178"/>
    </location>
    <ligand>
        <name>ATP</name>
        <dbReference type="ChEBI" id="CHEBI:30616"/>
    </ligand>
</feature>
<comment type="function">
    <text evidence="8">Nucleotidyltransferase involved in the post-translational modification of proteins. It can catalyze the addition of adenosine monophosphate (AMP) or uridine monophosphate (UMP) to a protein, resulting in modifications known as AMPylation and UMPylation.</text>
</comment>
<comment type="catalytic activity">
    <reaction evidence="8">
        <text>L-threonyl-[protein] + ATP = 3-O-(5'-adenylyl)-L-threonyl-[protein] + diphosphate</text>
        <dbReference type="Rhea" id="RHEA:54292"/>
        <dbReference type="Rhea" id="RHEA-COMP:11060"/>
        <dbReference type="Rhea" id="RHEA-COMP:13847"/>
        <dbReference type="ChEBI" id="CHEBI:30013"/>
        <dbReference type="ChEBI" id="CHEBI:30616"/>
        <dbReference type="ChEBI" id="CHEBI:33019"/>
        <dbReference type="ChEBI" id="CHEBI:138113"/>
        <dbReference type="EC" id="2.7.7.108"/>
    </reaction>
</comment>
<dbReference type="EMBL" id="BAAALG010000002">
    <property type="protein sequence ID" value="GAA1093959.1"/>
    <property type="molecule type" value="Genomic_DNA"/>
</dbReference>
<keyword evidence="8" id="KW-0464">Manganese</keyword>
<evidence type="ECO:0000256" key="4">
    <source>
        <dbReference type="ARBA" id="ARBA00022723"/>
    </source>
</evidence>
<feature type="binding site" evidence="8">
    <location>
        <position position="171"/>
    </location>
    <ligand>
        <name>ATP</name>
        <dbReference type="ChEBI" id="CHEBI:30616"/>
    </ligand>
</feature>
<dbReference type="PANTHER" id="PTHR32057">
    <property type="entry name" value="PROTEIN ADENYLYLTRANSFERASE SELO, MITOCHONDRIAL"/>
    <property type="match status" value="1"/>
</dbReference>
<feature type="binding site" evidence="8">
    <location>
        <position position="257"/>
    </location>
    <ligand>
        <name>ATP</name>
        <dbReference type="ChEBI" id="CHEBI:30616"/>
    </ligand>
</feature>
<dbReference type="EC" id="2.7.7.108" evidence="8"/>
<evidence type="ECO:0000256" key="3">
    <source>
        <dbReference type="ARBA" id="ARBA00022695"/>
    </source>
</evidence>
<evidence type="ECO:0000256" key="5">
    <source>
        <dbReference type="ARBA" id="ARBA00022741"/>
    </source>
</evidence>
<keyword evidence="5 8" id="KW-0547">Nucleotide-binding</keyword>
<comment type="catalytic activity">
    <reaction evidence="8">
        <text>L-seryl-[protein] + UTP = O-(5'-uridylyl)-L-seryl-[protein] + diphosphate</text>
        <dbReference type="Rhea" id="RHEA:64604"/>
        <dbReference type="Rhea" id="RHEA-COMP:9863"/>
        <dbReference type="Rhea" id="RHEA-COMP:16635"/>
        <dbReference type="ChEBI" id="CHEBI:29999"/>
        <dbReference type="ChEBI" id="CHEBI:33019"/>
        <dbReference type="ChEBI" id="CHEBI:46398"/>
        <dbReference type="ChEBI" id="CHEBI:156051"/>
    </reaction>
</comment>
<gene>
    <name evidence="8" type="primary">ydiU</name>
    <name evidence="8" type="synonym">selO</name>
    <name evidence="9" type="ORF">GCM10009668_06950</name>
</gene>
<evidence type="ECO:0000256" key="8">
    <source>
        <dbReference type="HAMAP-Rule" id="MF_00692"/>
    </source>
</evidence>
<dbReference type="RefSeq" id="WP_343991393.1">
    <property type="nucleotide sequence ID" value="NZ_BAAALG010000002.1"/>
</dbReference>
<dbReference type="PANTHER" id="PTHR32057:SF14">
    <property type="entry name" value="PROTEIN ADENYLYLTRANSFERASE SELO, MITOCHONDRIAL"/>
    <property type="match status" value="1"/>
</dbReference>
<dbReference type="Proteomes" id="UP001501581">
    <property type="component" value="Unassembled WGS sequence"/>
</dbReference>
<feature type="binding site" evidence="8">
    <location>
        <position position="89"/>
    </location>
    <ligand>
        <name>ATP</name>
        <dbReference type="ChEBI" id="CHEBI:30616"/>
    </ligand>
</feature>
<evidence type="ECO:0000256" key="2">
    <source>
        <dbReference type="ARBA" id="ARBA00022679"/>
    </source>
</evidence>